<organism evidence="2 3">
    <name type="scientific">Gordonia asplenii</name>
    <dbReference type="NCBI Taxonomy" id="2725283"/>
    <lineage>
        <taxon>Bacteria</taxon>
        <taxon>Bacillati</taxon>
        <taxon>Actinomycetota</taxon>
        <taxon>Actinomycetes</taxon>
        <taxon>Mycobacteriales</taxon>
        <taxon>Gordoniaceae</taxon>
        <taxon>Gordonia</taxon>
    </lineage>
</organism>
<keyword evidence="3" id="KW-1185">Reference proteome</keyword>
<keyword evidence="2" id="KW-0808">Transferase</keyword>
<dbReference type="RefSeq" id="WP_170196518.1">
    <property type="nucleotide sequence ID" value="NZ_JABBNB010000029.1"/>
</dbReference>
<dbReference type="Pfam" id="PF13420">
    <property type="entry name" value="Acetyltransf_4"/>
    <property type="match status" value="1"/>
</dbReference>
<protein>
    <submittedName>
        <fullName evidence="2">N-acetyltransferase</fullName>
    </submittedName>
</protein>
<comment type="caution">
    <text evidence="2">The sequence shown here is derived from an EMBL/GenBank/DDBJ whole genome shotgun (WGS) entry which is preliminary data.</text>
</comment>
<dbReference type="SUPFAM" id="SSF55729">
    <property type="entry name" value="Acyl-CoA N-acyltransferases (Nat)"/>
    <property type="match status" value="1"/>
</dbReference>
<dbReference type="GO" id="GO:0016747">
    <property type="term" value="F:acyltransferase activity, transferring groups other than amino-acyl groups"/>
    <property type="evidence" value="ECO:0007669"/>
    <property type="project" value="InterPro"/>
</dbReference>
<dbReference type="Proteomes" id="UP000550729">
    <property type="component" value="Unassembled WGS sequence"/>
</dbReference>
<evidence type="ECO:0000259" key="1">
    <source>
        <dbReference type="PROSITE" id="PS51186"/>
    </source>
</evidence>
<dbReference type="Gene3D" id="3.40.630.30">
    <property type="match status" value="1"/>
</dbReference>
<dbReference type="PANTHER" id="PTHR43072">
    <property type="entry name" value="N-ACETYLTRANSFERASE"/>
    <property type="match status" value="1"/>
</dbReference>
<dbReference type="PROSITE" id="PS51186">
    <property type="entry name" value="GNAT"/>
    <property type="match status" value="1"/>
</dbReference>
<dbReference type="EMBL" id="JABBNB010000029">
    <property type="protein sequence ID" value="NMO04021.1"/>
    <property type="molecule type" value="Genomic_DNA"/>
</dbReference>
<evidence type="ECO:0000313" key="3">
    <source>
        <dbReference type="Proteomes" id="UP000550729"/>
    </source>
</evidence>
<gene>
    <name evidence="2" type="ORF">HH308_22665</name>
</gene>
<reference evidence="2 3" key="1">
    <citation type="submission" date="2020-04" db="EMBL/GenBank/DDBJ databases">
        <title>Gordonia sp. nov. TBRC 11910.</title>
        <authorList>
            <person name="Suriyachadkun C."/>
        </authorList>
    </citation>
    <scope>NUCLEOTIDE SEQUENCE [LARGE SCALE GENOMIC DNA]</scope>
    <source>
        <strain evidence="2 3">TBRC 11910</strain>
    </source>
</reference>
<feature type="domain" description="N-acetyltransferase" evidence="1">
    <location>
        <begin position="9"/>
        <end position="173"/>
    </location>
</feature>
<name>A0A848L655_9ACTN</name>
<dbReference type="PANTHER" id="PTHR43072:SF8">
    <property type="entry name" value="ACYLTRANSFERASE FABY-RELATED"/>
    <property type="match status" value="1"/>
</dbReference>
<evidence type="ECO:0000313" key="2">
    <source>
        <dbReference type="EMBL" id="NMO04021.1"/>
    </source>
</evidence>
<sequence length="173" mass="18561">MAAPTRTPVVVRSATADDLPFVADIYRHYVDNTVATFDFDAPTVADWSAKLTTIAAAGRPFLVAETVDDGVIGFAYLGEFRSKSAYAQTTEDTIYVRHGLSARGVGSALLSAVIAATDPANVRQIIAVIAAESGDASVALHRRHGFDEVGRLAGVGRKFDRWVDVVYMQLEIS</sequence>
<dbReference type="AlphaFoldDB" id="A0A848L655"/>
<accession>A0A848L655</accession>
<dbReference type="InterPro" id="IPR016181">
    <property type="entry name" value="Acyl_CoA_acyltransferase"/>
</dbReference>
<proteinExistence type="predicted"/>
<dbReference type="InterPro" id="IPR000182">
    <property type="entry name" value="GNAT_dom"/>
</dbReference>